<dbReference type="OMA" id="QMRENKF"/>
<evidence type="ECO:0000256" key="2">
    <source>
        <dbReference type="SAM" id="SignalP"/>
    </source>
</evidence>
<proteinExistence type="predicted"/>
<dbReference type="OrthoDB" id="60822at2759"/>
<accession>L1I5P3</accession>
<organism evidence="3">
    <name type="scientific">Guillardia theta (strain CCMP2712)</name>
    <name type="common">Cryptophyte</name>
    <dbReference type="NCBI Taxonomy" id="905079"/>
    <lineage>
        <taxon>Eukaryota</taxon>
        <taxon>Cryptophyceae</taxon>
        <taxon>Pyrenomonadales</taxon>
        <taxon>Geminigeraceae</taxon>
        <taxon>Guillardia</taxon>
    </lineage>
</organism>
<feature type="transmembrane region" description="Helical" evidence="1">
    <location>
        <begin position="85"/>
        <end position="105"/>
    </location>
</feature>
<dbReference type="PaxDb" id="55529-EKX31561"/>
<dbReference type="AlphaFoldDB" id="L1I5P3"/>
<dbReference type="GO" id="GO:0004791">
    <property type="term" value="F:thioredoxin-disulfide reductase (NADPH) activity"/>
    <property type="evidence" value="ECO:0007669"/>
    <property type="project" value="TreeGrafter"/>
</dbReference>
<reference evidence="5" key="2">
    <citation type="submission" date="2012-11" db="EMBL/GenBank/DDBJ databases">
        <authorList>
            <person name="Kuo A."/>
            <person name="Curtis B.A."/>
            <person name="Tanifuji G."/>
            <person name="Burki F."/>
            <person name="Gruber A."/>
            <person name="Irimia M."/>
            <person name="Maruyama S."/>
            <person name="Arias M.C."/>
            <person name="Ball S.G."/>
            <person name="Gile G.H."/>
            <person name="Hirakawa Y."/>
            <person name="Hopkins J.F."/>
            <person name="Rensing S.A."/>
            <person name="Schmutz J."/>
            <person name="Symeonidi A."/>
            <person name="Elias M."/>
            <person name="Eveleigh R.J."/>
            <person name="Herman E.K."/>
            <person name="Klute M.J."/>
            <person name="Nakayama T."/>
            <person name="Obornik M."/>
            <person name="Reyes-Prieto A."/>
            <person name="Armbrust E.V."/>
            <person name="Aves S.J."/>
            <person name="Beiko R.G."/>
            <person name="Coutinho P."/>
            <person name="Dacks J.B."/>
            <person name="Durnford D.G."/>
            <person name="Fast N.M."/>
            <person name="Green B.R."/>
            <person name="Grisdale C."/>
            <person name="Hempe F."/>
            <person name="Henrissat B."/>
            <person name="Hoppner M.P."/>
            <person name="Ishida K.-I."/>
            <person name="Kim E."/>
            <person name="Koreny L."/>
            <person name="Kroth P.G."/>
            <person name="Liu Y."/>
            <person name="Malik S.-B."/>
            <person name="Maier U.G."/>
            <person name="McRose D."/>
            <person name="Mock T."/>
            <person name="Neilson J.A."/>
            <person name="Onodera N.T."/>
            <person name="Poole A.M."/>
            <person name="Pritham E.J."/>
            <person name="Richards T.A."/>
            <person name="Rocap G."/>
            <person name="Roy S.W."/>
            <person name="Sarai C."/>
            <person name="Schaack S."/>
            <person name="Shirato S."/>
            <person name="Slamovits C.H."/>
            <person name="Spencer D.F."/>
            <person name="Suzuki S."/>
            <person name="Worden A.Z."/>
            <person name="Zauner S."/>
            <person name="Barry K."/>
            <person name="Bell C."/>
            <person name="Bharti A.K."/>
            <person name="Crow J.A."/>
            <person name="Grimwood J."/>
            <person name="Kramer R."/>
            <person name="Lindquist E."/>
            <person name="Lucas S."/>
            <person name="Salamov A."/>
            <person name="McFadden G.I."/>
            <person name="Lane C.E."/>
            <person name="Keeling P.J."/>
            <person name="Gray M.W."/>
            <person name="Grigoriev I.V."/>
            <person name="Archibald J.M."/>
        </authorList>
    </citation>
    <scope>NUCLEOTIDE SEQUENCE</scope>
    <source>
        <strain evidence="5">CCMP2712</strain>
    </source>
</reference>
<dbReference type="InterPro" id="IPR019389">
    <property type="entry name" value="Selenoprotein_T"/>
</dbReference>
<dbReference type="EMBL" id="JH993262">
    <property type="protein sequence ID" value="EKX31561.1"/>
    <property type="molecule type" value="Genomic_DNA"/>
</dbReference>
<evidence type="ECO:0000313" key="4">
    <source>
        <dbReference type="EnsemblProtists" id="EKX31561"/>
    </source>
</evidence>
<dbReference type="GO" id="GO:0045454">
    <property type="term" value="P:cell redox homeostasis"/>
    <property type="evidence" value="ECO:0007669"/>
    <property type="project" value="TreeGrafter"/>
</dbReference>
<evidence type="ECO:0008006" key="6">
    <source>
        <dbReference type="Google" id="ProtNLM"/>
    </source>
</evidence>
<keyword evidence="2" id="KW-0732">Signal</keyword>
<dbReference type="PANTHER" id="PTHR13544">
    <property type="entry name" value="SELENOPROTEIN T"/>
    <property type="match status" value="1"/>
</dbReference>
<keyword evidence="5" id="KW-1185">Reference proteome</keyword>
<dbReference type="HOGENOM" id="CLU_1457109_0_0_1"/>
<evidence type="ECO:0000313" key="5">
    <source>
        <dbReference type="Proteomes" id="UP000011087"/>
    </source>
</evidence>
<keyword evidence="1" id="KW-1133">Transmembrane helix</keyword>
<feature type="signal peptide" evidence="2">
    <location>
        <begin position="1"/>
        <end position="19"/>
    </location>
</feature>
<protein>
    <recommendedName>
        <fullName evidence="6">Selenoprotein T</fullName>
    </recommendedName>
</protein>
<dbReference type="GO" id="GO:0005789">
    <property type="term" value="C:endoplasmic reticulum membrane"/>
    <property type="evidence" value="ECO:0007669"/>
    <property type="project" value="TreeGrafter"/>
</dbReference>
<evidence type="ECO:0000313" key="3">
    <source>
        <dbReference type="EMBL" id="EKX31561.1"/>
    </source>
</evidence>
<keyword evidence="1" id="KW-0472">Membrane</keyword>
<feature type="transmembrane region" description="Helical" evidence="1">
    <location>
        <begin position="125"/>
        <end position="149"/>
    </location>
</feature>
<reference evidence="3 5" key="1">
    <citation type="journal article" date="2012" name="Nature">
        <title>Algal genomes reveal evolutionary mosaicism and the fate of nucleomorphs.</title>
        <authorList>
            <consortium name="DOE Joint Genome Institute"/>
            <person name="Curtis B.A."/>
            <person name="Tanifuji G."/>
            <person name="Burki F."/>
            <person name="Gruber A."/>
            <person name="Irimia M."/>
            <person name="Maruyama S."/>
            <person name="Arias M.C."/>
            <person name="Ball S.G."/>
            <person name="Gile G.H."/>
            <person name="Hirakawa Y."/>
            <person name="Hopkins J.F."/>
            <person name="Kuo A."/>
            <person name="Rensing S.A."/>
            <person name="Schmutz J."/>
            <person name="Symeonidi A."/>
            <person name="Elias M."/>
            <person name="Eveleigh R.J."/>
            <person name="Herman E.K."/>
            <person name="Klute M.J."/>
            <person name="Nakayama T."/>
            <person name="Obornik M."/>
            <person name="Reyes-Prieto A."/>
            <person name="Armbrust E.V."/>
            <person name="Aves S.J."/>
            <person name="Beiko R.G."/>
            <person name="Coutinho P."/>
            <person name="Dacks J.B."/>
            <person name="Durnford D.G."/>
            <person name="Fast N.M."/>
            <person name="Green B.R."/>
            <person name="Grisdale C.J."/>
            <person name="Hempel F."/>
            <person name="Henrissat B."/>
            <person name="Hoppner M.P."/>
            <person name="Ishida K."/>
            <person name="Kim E."/>
            <person name="Koreny L."/>
            <person name="Kroth P.G."/>
            <person name="Liu Y."/>
            <person name="Malik S.B."/>
            <person name="Maier U.G."/>
            <person name="McRose D."/>
            <person name="Mock T."/>
            <person name="Neilson J.A."/>
            <person name="Onodera N.T."/>
            <person name="Poole A.M."/>
            <person name="Pritham E.J."/>
            <person name="Richards T.A."/>
            <person name="Rocap G."/>
            <person name="Roy S.W."/>
            <person name="Sarai C."/>
            <person name="Schaack S."/>
            <person name="Shirato S."/>
            <person name="Slamovits C.H."/>
            <person name="Spencer D.F."/>
            <person name="Suzuki S."/>
            <person name="Worden A.Z."/>
            <person name="Zauner S."/>
            <person name="Barry K."/>
            <person name="Bell C."/>
            <person name="Bharti A.K."/>
            <person name="Crow J.A."/>
            <person name="Grimwood J."/>
            <person name="Kramer R."/>
            <person name="Lindquist E."/>
            <person name="Lucas S."/>
            <person name="Salamov A."/>
            <person name="McFadden G.I."/>
            <person name="Lane C.E."/>
            <person name="Keeling P.J."/>
            <person name="Gray M.W."/>
            <person name="Grigoriev I.V."/>
            <person name="Archibald J.M."/>
        </authorList>
    </citation>
    <scope>NUCLEOTIDE SEQUENCE</scope>
    <source>
        <strain evidence="3 5">CCMP2712</strain>
    </source>
</reference>
<dbReference type="STRING" id="905079.L1I5P3"/>
<dbReference type="EnsemblProtists" id="EKX31561">
    <property type="protein sequence ID" value="EKX31561"/>
    <property type="gene ID" value="GUITHDRAFT_122252"/>
</dbReference>
<dbReference type="eggNOG" id="ENOG502SDDD">
    <property type="taxonomic scope" value="Eukaryota"/>
</dbReference>
<name>L1I5P3_GUITC</name>
<reference evidence="4" key="3">
    <citation type="submission" date="2015-06" db="UniProtKB">
        <authorList>
            <consortium name="EnsemblProtists"/>
        </authorList>
    </citation>
    <scope>IDENTIFICATION</scope>
</reference>
<dbReference type="PANTHER" id="PTHR13544:SF0">
    <property type="entry name" value="THIOREDOXIN REDUCTASE-LIKE SELENOPROTEIN T"/>
    <property type="match status" value="1"/>
</dbReference>
<dbReference type="RefSeq" id="XP_005818541.1">
    <property type="nucleotide sequence ID" value="XM_005818484.1"/>
</dbReference>
<dbReference type="GeneID" id="17288283"/>
<sequence>MAGEWRVLAVLATVFLIDGYRRYTSSQAEEKEKAVSEQELDPSFRFKDHEANRLHILYCQAGLPGLKITSEENDAPAHLRALASMVSYAQMAGFAVAFFGTQMFAALSMPVPQWANYMQENKGTAIMGFFLGNMVISGLIATNAFEVYLGGELVHSKIKTGVLPDIHWLVKELVSRNPALDQAVPK</sequence>
<keyword evidence="1" id="KW-0812">Transmembrane</keyword>
<gene>
    <name evidence="3" type="ORF">GUITHDRAFT_122252</name>
</gene>
<dbReference type="KEGG" id="gtt:GUITHDRAFT_122252"/>
<feature type="chain" id="PRO_5008769640" description="Selenoprotein T" evidence="2">
    <location>
        <begin position="20"/>
        <end position="186"/>
    </location>
</feature>
<evidence type="ECO:0000256" key="1">
    <source>
        <dbReference type="SAM" id="Phobius"/>
    </source>
</evidence>
<dbReference type="Proteomes" id="UP000011087">
    <property type="component" value="Unassembled WGS sequence"/>
</dbReference>